<keyword evidence="3" id="KW-1185">Reference proteome</keyword>
<reference evidence="2 3" key="1">
    <citation type="submission" date="2018-11" db="EMBL/GenBank/DDBJ databases">
        <authorList>
            <consortium name="Pathogen Informatics"/>
        </authorList>
    </citation>
    <scope>NUCLEOTIDE SEQUENCE [LARGE SCALE GENOMIC DNA]</scope>
</reference>
<evidence type="ECO:0000256" key="1">
    <source>
        <dbReference type="SAM" id="MobiDB-lite"/>
    </source>
</evidence>
<proteinExistence type="predicted"/>
<sequence>MAPENLDIYVIDWPSSKLEIAVAQNDPSRHLWEKPMKAVNFVDEQDNNSHPFTITSVAKTIFESLKAEFPRLKEIVQTIPNDEERKQLEEYVQGLTEALAEEESSSDIDSIFFINCALTSWTLLLYKLARSIKEFSQHEKNPYRNTSSGSGSRVEPDESKETQMDEAHDQVKTLTCDLEALTTQTPGNEHESGSQNSNPADSNKEKDLRDATNSMET</sequence>
<feature type="compositionally biased region" description="Polar residues" evidence="1">
    <location>
        <begin position="181"/>
        <end position="201"/>
    </location>
</feature>
<protein>
    <submittedName>
        <fullName evidence="2">Uncharacterized protein</fullName>
    </submittedName>
</protein>
<evidence type="ECO:0000313" key="3">
    <source>
        <dbReference type="Proteomes" id="UP000278807"/>
    </source>
</evidence>
<dbReference type="EMBL" id="UZAE01014281">
    <property type="protein sequence ID" value="VDO13006.1"/>
    <property type="molecule type" value="Genomic_DNA"/>
</dbReference>
<evidence type="ECO:0000313" key="2">
    <source>
        <dbReference type="EMBL" id="VDO13006.1"/>
    </source>
</evidence>
<feature type="region of interest" description="Disordered" evidence="1">
    <location>
        <begin position="139"/>
        <end position="217"/>
    </location>
</feature>
<dbReference type="AlphaFoldDB" id="A0A3P7SX27"/>
<organism evidence="2 3">
    <name type="scientific">Rodentolepis nana</name>
    <name type="common">Dwarf tapeworm</name>
    <name type="synonym">Hymenolepis nana</name>
    <dbReference type="NCBI Taxonomy" id="102285"/>
    <lineage>
        <taxon>Eukaryota</taxon>
        <taxon>Metazoa</taxon>
        <taxon>Spiralia</taxon>
        <taxon>Lophotrochozoa</taxon>
        <taxon>Platyhelminthes</taxon>
        <taxon>Cestoda</taxon>
        <taxon>Eucestoda</taxon>
        <taxon>Cyclophyllidea</taxon>
        <taxon>Hymenolepididae</taxon>
        <taxon>Rodentolepis</taxon>
    </lineage>
</organism>
<gene>
    <name evidence="2" type="ORF">HNAJ_LOCUS12400</name>
</gene>
<accession>A0A3P7SX27</accession>
<feature type="compositionally biased region" description="Basic and acidic residues" evidence="1">
    <location>
        <begin position="154"/>
        <end position="171"/>
    </location>
</feature>
<dbReference type="Proteomes" id="UP000278807">
    <property type="component" value="Unassembled WGS sequence"/>
</dbReference>
<name>A0A3P7SX27_RODNA</name>